<protein>
    <submittedName>
        <fullName evidence="1">Uncharacterized protein</fullName>
    </submittedName>
</protein>
<dbReference type="AlphaFoldDB" id="A0A4Y2K1X8"/>
<proteinExistence type="predicted"/>
<reference evidence="1 2" key="1">
    <citation type="journal article" date="2019" name="Sci. Rep.">
        <title>Orb-weaving spider Araneus ventricosus genome elucidates the spidroin gene catalogue.</title>
        <authorList>
            <person name="Kono N."/>
            <person name="Nakamura H."/>
            <person name="Ohtoshi R."/>
            <person name="Moran D.A.P."/>
            <person name="Shinohara A."/>
            <person name="Yoshida Y."/>
            <person name="Fujiwara M."/>
            <person name="Mori M."/>
            <person name="Tomita M."/>
            <person name="Arakawa K."/>
        </authorList>
    </citation>
    <scope>NUCLEOTIDE SEQUENCE [LARGE SCALE GENOMIC DNA]</scope>
</reference>
<evidence type="ECO:0000313" key="2">
    <source>
        <dbReference type="Proteomes" id="UP000499080"/>
    </source>
</evidence>
<dbReference type="Proteomes" id="UP000499080">
    <property type="component" value="Unassembled WGS sequence"/>
</dbReference>
<comment type="caution">
    <text evidence="1">The sequence shown here is derived from an EMBL/GenBank/DDBJ whole genome shotgun (WGS) entry which is preliminary data.</text>
</comment>
<organism evidence="1 2">
    <name type="scientific">Araneus ventricosus</name>
    <name type="common">Orbweaver spider</name>
    <name type="synonym">Epeira ventricosa</name>
    <dbReference type="NCBI Taxonomy" id="182803"/>
    <lineage>
        <taxon>Eukaryota</taxon>
        <taxon>Metazoa</taxon>
        <taxon>Ecdysozoa</taxon>
        <taxon>Arthropoda</taxon>
        <taxon>Chelicerata</taxon>
        <taxon>Arachnida</taxon>
        <taxon>Araneae</taxon>
        <taxon>Araneomorphae</taxon>
        <taxon>Entelegynae</taxon>
        <taxon>Araneoidea</taxon>
        <taxon>Araneidae</taxon>
        <taxon>Araneus</taxon>
    </lineage>
</organism>
<accession>A0A4Y2K1X8</accession>
<name>A0A4Y2K1X8_ARAVE</name>
<dbReference type="EMBL" id="BGPR01004099">
    <property type="protein sequence ID" value="GBM95895.1"/>
    <property type="molecule type" value="Genomic_DNA"/>
</dbReference>
<evidence type="ECO:0000313" key="1">
    <source>
        <dbReference type="EMBL" id="GBM95895.1"/>
    </source>
</evidence>
<keyword evidence="2" id="KW-1185">Reference proteome</keyword>
<gene>
    <name evidence="1" type="ORF">AVEN_183327_1</name>
</gene>
<sequence length="105" mass="11602">MRLASHRLPTPALGYCASSSPLFQNGSPCPGFPRLTRTQIPPPPFCGFRFCERGLCPPNAQSYFSLMTSERNENPTFSLVYTISHRILTLTKDFGMLCSKKSGVA</sequence>